<feature type="transmembrane region" description="Helical" evidence="1">
    <location>
        <begin position="6"/>
        <end position="27"/>
    </location>
</feature>
<reference evidence="2 3" key="1">
    <citation type="submission" date="2019-03" db="EMBL/GenBank/DDBJ databases">
        <title>Genomic Encyclopedia of Type Strains, Phase IV (KMG-IV): sequencing the most valuable type-strain genomes for metagenomic binning, comparative biology and taxonomic classification.</title>
        <authorList>
            <person name="Goeker M."/>
        </authorList>
    </citation>
    <scope>NUCLEOTIDE SEQUENCE [LARGE SCALE GENOMIC DNA]</scope>
    <source>
        <strain evidence="2 3">DSM 18507</strain>
    </source>
</reference>
<gene>
    <name evidence="2" type="ORF">EV669_103285</name>
</gene>
<dbReference type="EMBL" id="SMDA01000003">
    <property type="protein sequence ID" value="TCW32369.1"/>
    <property type="molecule type" value="Genomic_DNA"/>
</dbReference>
<protein>
    <submittedName>
        <fullName evidence="2">Uncharacterized protein</fullName>
    </submittedName>
</protein>
<sequence>MLPALLIAPVVEAIVIAAANAVVKQLLDDDSRRK</sequence>
<evidence type="ECO:0000313" key="3">
    <source>
        <dbReference type="Proteomes" id="UP000294801"/>
    </source>
</evidence>
<keyword evidence="3" id="KW-1185">Reference proteome</keyword>
<keyword evidence="1" id="KW-1133">Transmembrane helix</keyword>
<comment type="caution">
    <text evidence="2">The sequence shown here is derived from an EMBL/GenBank/DDBJ whole genome shotgun (WGS) entry which is preliminary data.</text>
</comment>
<keyword evidence="1" id="KW-0472">Membrane</keyword>
<accession>A0ABY2CYT9</accession>
<proteinExistence type="predicted"/>
<evidence type="ECO:0000256" key="1">
    <source>
        <dbReference type="SAM" id="Phobius"/>
    </source>
</evidence>
<name>A0ABY2CYT9_GULMO</name>
<organism evidence="2 3">
    <name type="scientific">Gulbenkiania mobilis</name>
    <dbReference type="NCBI Taxonomy" id="397457"/>
    <lineage>
        <taxon>Bacteria</taxon>
        <taxon>Pseudomonadati</taxon>
        <taxon>Pseudomonadota</taxon>
        <taxon>Betaproteobacteria</taxon>
        <taxon>Neisseriales</taxon>
        <taxon>Chromobacteriaceae</taxon>
        <taxon>Gulbenkiania</taxon>
    </lineage>
</organism>
<keyword evidence="1" id="KW-0812">Transmembrane</keyword>
<evidence type="ECO:0000313" key="2">
    <source>
        <dbReference type="EMBL" id="TCW32369.1"/>
    </source>
</evidence>
<dbReference type="Proteomes" id="UP000294801">
    <property type="component" value="Unassembled WGS sequence"/>
</dbReference>